<dbReference type="PANTHER" id="PTHR15288:SF0">
    <property type="entry name" value="UDENN DOMAIN-CONTAINING PROTEIN"/>
    <property type="match status" value="1"/>
</dbReference>
<feature type="compositionally biased region" description="Low complexity" evidence="1">
    <location>
        <begin position="572"/>
        <end position="582"/>
    </location>
</feature>
<evidence type="ECO:0000259" key="2">
    <source>
        <dbReference type="PROSITE" id="PS50211"/>
    </source>
</evidence>
<protein>
    <recommendedName>
        <fullName evidence="2">UDENN domain-containing protein</fullName>
    </recommendedName>
</protein>
<dbReference type="InterPro" id="IPR001194">
    <property type="entry name" value="cDENN_dom"/>
</dbReference>
<feature type="region of interest" description="Disordered" evidence="1">
    <location>
        <begin position="563"/>
        <end position="584"/>
    </location>
</feature>
<evidence type="ECO:0000313" key="3">
    <source>
        <dbReference type="Proteomes" id="UP000887575"/>
    </source>
</evidence>
<feature type="compositionally biased region" description="Basic and acidic residues" evidence="1">
    <location>
        <begin position="33"/>
        <end position="48"/>
    </location>
</feature>
<dbReference type="InterPro" id="IPR051942">
    <property type="entry name" value="DENN_domain_containing_2"/>
</dbReference>
<dbReference type="WBParaSite" id="MBELARI_LOCUS9157">
    <property type="protein sequence ID" value="MBELARI_LOCUS9157"/>
    <property type="gene ID" value="MBELARI_LOCUS9157"/>
</dbReference>
<accession>A0AAF3FPM6</accession>
<dbReference type="InterPro" id="IPR037516">
    <property type="entry name" value="Tripartite_DENN"/>
</dbReference>
<dbReference type="Proteomes" id="UP000887575">
    <property type="component" value="Unassembled WGS sequence"/>
</dbReference>
<name>A0AAF3FPM6_9BILA</name>
<dbReference type="InterPro" id="IPR043153">
    <property type="entry name" value="DENN_C"/>
</dbReference>
<keyword evidence="3" id="KW-1185">Reference proteome</keyword>
<proteinExistence type="predicted"/>
<dbReference type="PROSITE" id="PS50211">
    <property type="entry name" value="DENN"/>
    <property type="match status" value="1"/>
</dbReference>
<dbReference type="SMART" id="SM00799">
    <property type="entry name" value="DENN"/>
    <property type="match status" value="1"/>
</dbReference>
<dbReference type="PANTHER" id="PTHR15288">
    <property type="entry name" value="DENN DOMAIN-CONTAINING PROTEIN 2"/>
    <property type="match status" value="1"/>
</dbReference>
<dbReference type="Pfam" id="PF02141">
    <property type="entry name" value="DENN"/>
    <property type="match status" value="1"/>
</dbReference>
<feature type="region of interest" description="Disordered" evidence="1">
    <location>
        <begin position="33"/>
        <end position="71"/>
    </location>
</feature>
<sequence length="599" mass="66777">MEKPVDIPENSDNSGELDNQIAECSSNCCSHEIKDESTEDRKSQREPLQEAPQAVVKQELSSDAEDLPGSGSLERRLTRARLVRRRTLALYDNQVKAFVSRKAPQLFESAFLVELKRVSDDVNCSPRCAFKPIITFRFPSETTAPISPPELFFPDFSHNPLIEPNEFWRGDEEFVIALTNHIAERKNAYCIKFLPTRNDEAVSPCVFVVISPIKSANFYLDLARNAVAYAKSSSKSLECFLKSVFNQPFPQKRGSCLVVVEKGTNGTKRRLEIKNLGTAIGKRGISEVMQRMSPEIVVCVIAALLGDQRVLIAGSTVGEVAQAVQCLEALLLPLVWPHTYVPVVPDNLTDLAHNPTPYLMGILRSNLLPLRDLIVDDTNNNDNNDKIQVSRKEVPNKEMLETIVKQMDFMFVDIDNGLINPRPEHFDCSKDRDAWRTQSAQAYAQKMGIPKKASANLIKGFKGAMANGVGPGADVKVENAMLHWYALLFGHYKSAGANTEWGDKIKAKLITAHPNPTMRPYLAYLCETAMFTEWVEKRQRSDSSPPLGEEVCGSEEALNRKLDEISTQQLHSSSNSSKPFSSLVTKVSNVLSFTGSRKK</sequence>
<dbReference type="Gene3D" id="3.30.450.200">
    <property type="match status" value="1"/>
</dbReference>
<organism evidence="3 4">
    <name type="scientific">Mesorhabditis belari</name>
    <dbReference type="NCBI Taxonomy" id="2138241"/>
    <lineage>
        <taxon>Eukaryota</taxon>
        <taxon>Metazoa</taxon>
        <taxon>Ecdysozoa</taxon>
        <taxon>Nematoda</taxon>
        <taxon>Chromadorea</taxon>
        <taxon>Rhabditida</taxon>
        <taxon>Rhabditina</taxon>
        <taxon>Rhabditomorpha</taxon>
        <taxon>Rhabditoidea</taxon>
        <taxon>Rhabditidae</taxon>
        <taxon>Mesorhabditinae</taxon>
        <taxon>Mesorhabditis</taxon>
    </lineage>
</organism>
<dbReference type="AlphaFoldDB" id="A0AAF3FPM6"/>
<dbReference type="Gene3D" id="3.40.50.11500">
    <property type="match status" value="1"/>
</dbReference>
<feature type="domain" description="UDENN" evidence="2">
    <location>
        <begin position="113"/>
        <end position="546"/>
    </location>
</feature>
<evidence type="ECO:0000313" key="4">
    <source>
        <dbReference type="WBParaSite" id="MBELARI_LOCUS9157"/>
    </source>
</evidence>
<evidence type="ECO:0000256" key="1">
    <source>
        <dbReference type="SAM" id="MobiDB-lite"/>
    </source>
</evidence>
<reference evidence="4" key="1">
    <citation type="submission" date="2024-02" db="UniProtKB">
        <authorList>
            <consortium name="WormBaseParasite"/>
        </authorList>
    </citation>
    <scope>IDENTIFICATION</scope>
</reference>